<feature type="transmembrane region" description="Helical" evidence="1">
    <location>
        <begin position="6"/>
        <end position="26"/>
    </location>
</feature>
<dbReference type="Pfam" id="PF04238">
    <property type="entry name" value="DUF420"/>
    <property type="match status" value="1"/>
</dbReference>
<keyword evidence="1" id="KW-1133">Transmembrane helix</keyword>
<name>A0A3B0YXN1_9ZZZZ</name>
<evidence type="ECO:0000256" key="1">
    <source>
        <dbReference type="SAM" id="Phobius"/>
    </source>
</evidence>
<dbReference type="AlphaFoldDB" id="A0A3B0YXN1"/>
<feature type="transmembrane region" description="Helical" evidence="1">
    <location>
        <begin position="38"/>
        <end position="61"/>
    </location>
</feature>
<evidence type="ECO:0000313" key="2">
    <source>
        <dbReference type="EMBL" id="VAW85798.1"/>
    </source>
</evidence>
<feature type="transmembrane region" description="Helical" evidence="1">
    <location>
        <begin position="120"/>
        <end position="139"/>
    </location>
</feature>
<gene>
    <name evidence="2" type="ORF">MNBD_GAMMA18-829</name>
</gene>
<protein>
    <recommendedName>
        <fullName evidence="3">DUF420 domain-containing protein</fullName>
    </recommendedName>
</protein>
<dbReference type="InterPro" id="IPR007352">
    <property type="entry name" value="DUF420"/>
</dbReference>
<feature type="transmembrane region" description="Helical" evidence="1">
    <location>
        <begin position="73"/>
        <end position="99"/>
    </location>
</feature>
<proteinExistence type="predicted"/>
<keyword evidence="1" id="KW-0472">Membrane</keyword>
<organism evidence="2">
    <name type="scientific">hydrothermal vent metagenome</name>
    <dbReference type="NCBI Taxonomy" id="652676"/>
    <lineage>
        <taxon>unclassified sequences</taxon>
        <taxon>metagenomes</taxon>
        <taxon>ecological metagenomes</taxon>
    </lineage>
</organism>
<sequence length="140" mass="16024">MTFTQLSVNFGLLWSILAIGLLLLAWRDAVNGRTQRHRIIMILMVVGSWTFVISYLLRYLIPGEMPQLPDPLMLTWLTIHGSIALIPLVGSTLMLWARFHKGDSPLAQRINQKHRRMGRIFIPLWLFTHAGGIANYGLLY</sequence>
<accession>A0A3B0YXN1</accession>
<keyword evidence="1" id="KW-0812">Transmembrane</keyword>
<dbReference type="EMBL" id="UOFP01000109">
    <property type="protein sequence ID" value="VAW85798.1"/>
    <property type="molecule type" value="Genomic_DNA"/>
</dbReference>
<reference evidence="2" key="1">
    <citation type="submission" date="2018-06" db="EMBL/GenBank/DDBJ databases">
        <authorList>
            <person name="Zhirakovskaya E."/>
        </authorList>
    </citation>
    <scope>NUCLEOTIDE SEQUENCE</scope>
</reference>
<evidence type="ECO:0008006" key="3">
    <source>
        <dbReference type="Google" id="ProtNLM"/>
    </source>
</evidence>